<gene>
    <name evidence="2" type="primary">LOC108278547</name>
</gene>
<sequence length="408" mass="46967">MASKIPSGSKRTRDPSTQRVKVKFLINIPLKVDSEVEAKKRCGYLLDALIDGFREEDRKLIKDKNGKVVLEDVAVIFGMNGKYNANLAEVLKKLQTFRYNCKYDIKYSIITYTWGSGGTIAPNATMTPYQDIREHLKKDAATTKLVEELRGGDPACLVYFSFVDSDTVRFNFIYSEYLQIVREELDKDSIPPTVMSTGYEFVHDSKHHIGSWLDRWIRVAMAEVDPLLVYYPEPNFCVLVCDGLNTLQESFIKPRRKTNEYKMESPVLISQVKKRAHFKAVFPDRNPIIIIDPERFSLRGEGLITGQSCLDARKLAICAYSNGVLTNKETYIKEDRPNETKLLKGVTGLNRGFIIDLLNSKDDKEFEKLSQKNPYRMYEEDAKPLVDAIREARELKKFFYEFNDKLPE</sequence>
<dbReference type="KEGG" id="ipu:108278547"/>
<accession>A0A2D0SY81</accession>
<name>A0A2D0SY81_ICTPU</name>
<evidence type="ECO:0000313" key="2">
    <source>
        <dbReference type="RefSeq" id="XP_047017726.1"/>
    </source>
</evidence>
<organism evidence="1 2">
    <name type="scientific">Ictalurus punctatus</name>
    <name type="common">Channel catfish</name>
    <name type="synonym">Silurus punctatus</name>
    <dbReference type="NCBI Taxonomy" id="7998"/>
    <lineage>
        <taxon>Eukaryota</taxon>
        <taxon>Metazoa</taxon>
        <taxon>Chordata</taxon>
        <taxon>Craniata</taxon>
        <taxon>Vertebrata</taxon>
        <taxon>Euteleostomi</taxon>
        <taxon>Actinopterygii</taxon>
        <taxon>Neopterygii</taxon>
        <taxon>Teleostei</taxon>
        <taxon>Ostariophysi</taxon>
        <taxon>Siluriformes</taxon>
        <taxon>Ictaluridae</taxon>
        <taxon>Ictalurus</taxon>
    </lineage>
</organism>
<dbReference type="GeneID" id="108278547"/>
<evidence type="ECO:0000313" key="1">
    <source>
        <dbReference type="Proteomes" id="UP000221080"/>
    </source>
</evidence>
<keyword evidence="1" id="KW-1185">Reference proteome</keyword>
<dbReference type="RefSeq" id="XP_047017726.1">
    <property type="nucleotide sequence ID" value="XM_047161770.2"/>
</dbReference>
<dbReference type="OrthoDB" id="8919996at2759"/>
<dbReference type="AlphaFoldDB" id="A0A2D0SY81"/>
<dbReference type="Proteomes" id="UP000221080">
    <property type="component" value="Chromosome 18"/>
</dbReference>
<reference evidence="1" key="1">
    <citation type="journal article" date="2016" name="Nat. Commun.">
        <title>The channel catfish genome sequence provides insights into the evolution of scale formation in teleosts.</title>
        <authorList>
            <person name="Liu Z."/>
            <person name="Liu S."/>
            <person name="Yao J."/>
            <person name="Bao L."/>
            <person name="Zhang J."/>
            <person name="Li Y."/>
            <person name="Jiang C."/>
            <person name="Sun L."/>
            <person name="Wang R."/>
            <person name="Zhang Y."/>
            <person name="Zhou T."/>
            <person name="Zeng Q."/>
            <person name="Fu Q."/>
            <person name="Gao S."/>
            <person name="Li N."/>
            <person name="Koren S."/>
            <person name="Jiang Y."/>
            <person name="Zimin A."/>
            <person name="Xu P."/>
            <person name="Phillippy A.M."/>
            <person name="Geng X."/>
            <person name="Song L."/>
            <person name="Sun F."/>
            <person name="Li C."/>
            <person name="Wang X."/>
            <person name="Chen A."/>
            <person name="Jin Y."/>
            <person name="Yuan Z."/>
            <person name="Yang Y."/>
            <person name="Tan S."/>
            <person name="Peatman E."/>
            <person name="Lu J."/>
            <person name="Qin Z."/>
            <person name="Dunham R."/>
            <person name="Li Z."/>
            <person name="Sonstegard T."/>
            <person name="Feng J."/>
            <person name="Danzmann R.G."/>
            <person name="Schroeder S."/>
            <person name="Scheffler B."/>
            <person name="Duke M.V."/>
            <person name="Ballard L."/>
            <person name="Kucuktas H."/>
            <person name="Kaltenboeck L."/>
            <person name="Liu H."/>
            <person name="Armbruster J."/>
            <person name="Xie Y."/>
            <person name="Kirby M.L."/>
            <person name="Tian Y."/>
            <person name="Flanagan M.E."/>
            <person name="Mu W."/>
            <person name="Waldbieser G.C."/>
        </authorList>
    </citation>
    <scope>NUCLEOTIDE SEQUENCE [LARGE SCALE GENOMIC DNA]</scope>
    <source>
        <strain evidence="1">SDA103</strain>
    </source>
</reference>
<proteinExistence type="predicted"/>
<reference evidence="2" key="2">
    <citation type="submission" date="2025-08" db="UniProtKB">
        <authorList>
            <consortium name="RefSeq"/>
        </authorList>
    </citation>
    <scope>IDENTIFICATION</scope>
    <source>
        <tissue evidence="2">Blood</tissue>
    </source>
</reference>
<protein>
    <submittedName>
        <fullName evidence="2">Uncharacterized protein LOC108278547</fullName>
    </submittedName>
</protein>